<dbReference type="CDD" id="cd00096">
    <property type="entry name" value="Ig"/>
    <property type="match status" value="1"/>
</dbReference>
<evidence type="ECO:0000259" key="5">
    <source>
        <dbReference type="PROSITE" id="PS50835"/>
    </source>
</evidence>
<dbReference type="PANTHER" id="PTHR35971:SF5">
    <property type="entry name" value="OBSCURIN LIKE CYTOSKELETAL ADAPTOR 1"/>
    <property type="match status" value="1"/>
</dbReference>
<dbReference type="Proteomes" id="UP001444071">
    <property type="component" value="Unassembled WGS sequence"/>
</dbReference>
<dbReference type="PANTHER" id="PTHR35971">
    <property type="entry name" value="SI:DKEY-31G6.6"/>
    <property type="match status" value="1"/>
</dbReference>
<evidence type="ECO:0000313" key="6">
    <source>
        <dbReference type="EMBL" id="MEQ2267653.1"/>
    </source>
</evidence>
<name>A0ABV0WFJ3_9TELE</name>
<dbReference type="EMBL" id="JAHRIM010042803">
    <property type="protein sequence ID" value="MEQ2267653.1"/>
    <property type="molecule type" value="Genomic_DNA"/>
</dbReference>
<dbReference type="SMART" id="SM00409">
    <property type="entry name" value="IG"/>
    <property type="match status" value="2"/>
</dbReference>
<comment type="subcellular location">
    <subcellularLocation>
        <location evidence="1">Cytoplasm</location>
    </subcellularLocation>
</comment>
<feature type="non-terminal residue" evidence="6">
    <location>
        <position position="276"/>
    </location>
</feature>
<comment type="caution">
    <text evidence="6">The sequence shown here is derived from an EMBL/GenBank/DDBJ whole genome shotgun (WGS) entry which is preliminary data.</text>
</comment>
<feature type="domain" description="Ig-like" evidence="5">
    <location>
        <begin position="126"/>
        <end position="203"/>
    </location>
</feature>
<dbReference type="Gene3D" id="2.60.40.10">
    <property type="entry name" value="Immunoglobulins"/>
    <property type="match status" value="3"/>
</dbReference>
<organism evidence="6 7">
    <name type="scientific">Xenotaenia resolanae</name>
    <dbReference type="NCBI Taxonomy" id="208358"/>
    <lineage>
        <taxon>Eukaryota</taxon>
        <taxon>Metazoa</taxon>
        <taxon>Chordata</taxon>
        <taxon>Craniata</taxon>
        <taxon>Vertebrata</taxon>
        <taxon>Euteleostomi</taxon>
        <taxon>Actinopterygii</taxon>
        <taxon>Neopterygii</taxon>
        <taxon>Teleostei</taxon>
        <taxon>Neoteleostei</taxon>
        <taxon>Acanthomorphata</taxon>
        <taxon>Ovalentaria</taxon>
        <taxon>Atherinomorphae</taxon>
        <taxon>Cyprinodontiformes</taxon>
        <taxon>Goodeidae</taxon>
        <taxon>Xenotaenia</taxon>
    </lineage>
</organism>
<keyword evidence="4" id="KW-1015">Disulfide bond</keyword>
<evidence type="ECO:0000256" key="2">
    <source>
        <dbReference type="ARBA" id="ARBA00022490"/>
    </source>
</evidence>
<feature type="non-terminal residue" evidence="6">
    <location>
        <position position="1"/>
    </location>
</feature>
<keyword evidence="7" id="KW-1185">Reference proteome</keyword>
<feature type="domain" description="Ig-like" evidence="5">
    <location>
        <begin position="1"/>
        <end position="89"/>
    </location>
</feature>
<proteinExistence type="predicted"/>
<dbReference type="SUPFAM" id="SSF48726">
    <property type="entry name" value="Immunoglobulin"/>
    <property type="match status" value="3"/>
</dbReference>
<keyword evidence="3" id="KW-0597">Phosphoprotein</keyword>
<evidence type="ECO:0000256" key="4">
    <source>
        <dbReference type="ARBA" id="ARBA00023157"/>
    </source>
</evidence>
<dbReference type="InterPro" id="IPR003599">
    <property type="entry name" value="Ig_sub"/>
</dbReference>
<dbReference type="PROSITE" id="PS50835">
    <property type="entry name" value="IG_LIKE"/>
    <property type="match status" value="2"/>
</dbReference>
<dbReference type="InterPro" id="IPR036179">
    <property type="entry name" value="Ig-like_dom_sf"/>
</dbReference>
<sequence>PPVTITKLLDDVHTVVGEKVEFEVEVSEEGANVKWMKDEVELNRETAGSKYRFKKDGKRHVLIITEATKEDIGMYYAFTNGGESKAELEVEDCYLLSAIRLSQTVRTSVQISLVIDYGVTMSVLPPQLIDKELEVLQSIADLTVKAGEQAVFKCEVSDEKVTGKWLKDGVEVQPSDRIRIAHFGRTHKLTIDDVKPSDAGDYTFVPDGYALSLSAKLNFLEIKIEYVPRQDPPKIHLDAGGRGNKNITVAAGNKLHLDVEVTGEPAPVVCWMKGDQ</sequence>
<dbReference type="InterPro" id="IPR052385">
    <property type="entry name" value="Obscurin/Obscurin-like_Reg"/>
</dbReference>
<evidence type="ECO:0000313" key="7">
    <source>
        <dbReference type="Proteomes" id="UP001444071"/>
    </source>
</evidence>
<evidence type="ECO:0000256" key="3">
    <source>
        <dbReference type="ARBA" id="ARBA00022553"/>
    </source>
</evidence>
<accession>A0ABV0WFJ3</accession>
<dbReference type="InterPro" id="IPR007110">
    <property type="entry name" value="Ig-like_dom"/>
</dbReference>
<evidence type="ECO:0000256" key="1">
    <source>
        <dbReference type="ARBA" id="ARBA00004496"/>
    </source>
</evidence>
<dbReference type="InterPro" id="IPR013098">
    <property type="entry name" value="Ig_I-set"/>
</dbReference>
<keyword evidence="2" id="KW-0963">Cytoplasm</keyword>
<dbReference type="InterPro" id="IPR013783">
    <property type="entry name" value="Ig-like_fold"/>
</dbReference>
<dbReference type="Pfam" id="PF07679">
    <property type="entry name" value="I-set"/>
    <property type="match status" value="2"/>
</dbReference>
<protein>
    <recommendedName>
        <fullName evidence="5">Ig-like domain-containing protein</fullName>
    </recommendedName>
</protein>
<gene>
    <name evidence="6" type="ORF">XENORESO_008747</name>
</gene>
<reference evidence="6 7" key="1">
    <citation type="submission" date="2021-06" db="EMBL/GenBank/DDBJ databases">
        <authorList>
            <person name="Palmer J.M."/>
        </authorList>
    </citation>
    <scope>NUCLEOTIDE SEQUENCE [LARGE SCALE GENOMIC DNA]</scope>
    <source>
        <strain evidence="6 7">XR_2019</strain>
        <tissue evidence="6">Muscle</tissue>
    </source>
</reference>